<evidence type="ECO:0000259" key="3">
    <source>
        <dbReference type="SMART" id="SM00822"/>
    </source>
</evidence>
<dbReference type="FunFam" id="3.40.50.720:FF:000084">
    <property type="entry name" value="Short-chain dehydrogenase reductase"/>
    <property type="match status" value="1"/>
</dbReference>
<dbReference type="InterPro" id="IPR020904">
    <property type="entry name" value="Sc_DH/Rdtase_CS"/>
</dbReference>
<dbReference type="SUPFAM" id="SSF51735">
    <property type="entry name" value="NAD(P)-binding Rossmann-fold domains"/>
    <property type="match status" value="1"/>
</dbReference>
<dbReference type="GO" id="GO:0016491">
    <property type="term" value="F:oxidoreductase activity"/>
    <property type="evidence" value="ECO:0007669"/>
    <property type="project" value="UniProtKB-KW"/>
</dbReference>
<evidence type="ECO:0000256" key="1">
    <source>
        <dbReference type="ARBA" id="ARBA00006484"/>
    </source>
</evidence>
<evidence type="ECO:0000256" key="2">
    <source>
        <dbReference type="ARBA" id="ARBA00023002"/>
    </source>
</evidence>
<dbReference type="OrthoDB" id="9803333at2"/>
<dbReference type="PRINTS" id="PR00081">
    <property type="entry name" value="GDHRDH"/>
</dbReference>
<comment type="similarity">
    <text evidence="1">Belongs to the short-chain dehydrogenases/reductases (SDR) family.</text>
</comment>
<sequence length="250" mass="26186">MGQLDNRIALVTGGSSGIGLATARRFVDEGALVYLTGRREAELNAAAESIGERAVAVPGDVADLASLDALFATIRERSGRLDVVFANAGGGGLAPLARTTEKDFDRAFDINVKGVLFTVQKALPLLPDGASVILNCSTNAGRGVRNMGVYNATKAAVRSLARTWAAELASRGIRVNAVSPGPIETPAVDSLAGDEPRAQRKFRDGLVESIPMRRIGRADEVAAMLLFLATDQSSFTTGSELFVDGGVNQI</sequence>
<dbReference type="Pfam" id="PF13561">
    <property type="entry name" value="adh_short_C2"/>
    <property type="match status" value="1"/>
</dbReference>
<dbReference type="CDD" id="cd05233">
    <property type="entry name" value="SDR_c"/>
    <property type="match status" value="1"/>
</dbReference>
<evidence type="ECO:0000313" key="4">
    <source>
        <dbReference type="EMBL" id="GEB53756.1"/>
    </source>
</evidence>
<dbReference type="PANTHER" id="PTHR43669">
    <property type="entry name" value="5-KETO-D-GLUCONATE 5-REDUCTASE"/>
    <property type="match status" value="1"/>
</dbReference>
<evidence type="ECO:0000313" key="5">
    <source>
        <dbReference type="Proteomes" id="UP000319210"/>
    </source>
</evidence>
<dbReference type="EMBL" id="BJMM01000062">
    <property type="protein sequence ID" value="GEB53756.1"/>
    <property type="molecule type" value="Genomic_DNA"/>
</dbReference>
<gene>
    <name evidence="4" type="ORF">SCA03_63070</name>
</gene>
<proteinExistence type="inferred from homology"/>
<dbReference type="PANTHER" id="PTHR43669:SF3">
    <property type="entry name" value="ALCOHOL DEHYDROGENASE, PUTATIVE (AFU_ORTHOLOGUE AFUA_3G03445)-RELATED"/>
    <property type="match status" value="1"/>
</dbReference>
<protein>
    <submittedName>
        <fullName evidence="4">Oxidoreductase</fullName>
    </submittedName>
</protein>
<organism evidence="4 5">
    <name type="scientific">Streptomyces cacaoi</name>
    <dbReference type="NCBI Taxonomy" id="1898"/>
    <lineage>
        <taxon>Bacteria</taxon>
        <taxon>Bacillati</taxon>
        <taxon>Actinomycetota</taxon>
        <taxon>Actinomycetes</taxon>
        <taxon>Kitasatosporales</taxon>
        <taxon>Streptomycetaceae</taxon>
        <taxon>Streptomyces</taxon>
    </lineage>
</organism>
<feature type="domain" description="Ketoreductase" evidence="3">
    <location>
        <begin position="7"/>
        <end position="181"/>
    </location>
</feature>
<dbReference type="RefSeq" id="WP_030893916.1">
    <property type="nucleotide sequence ID" value="NZ_BJMM01000062.1"/>
</dbReference>
<dbReference type="InterPro" id="IPR036291">
    <property type="entry name" value="NAD(P)-bd_dom_sf"/>
</dbReference>
<dbReference type="InterPro" id="IPR057326">
    <property type="entry name" value="KR_dom"/>
</dbReference>
<accession>A0A4Y3R7P4</accession>
<dbReference type="Proteomes" id="UP000319210">
    <property type="component" value="Unassembled WGS sequence"/>
</dbReference>
<keyword evidence="2" id="KW-0560">Oxidoreductase</keyword>
<keyword evidence="5" id="KW-1185">Reference proteome</keyword>
<reference evidence="4 5" key="1">
    <citation type="submission" date="2019-06" db="EMBL/GenBank/DDBJ databases">
        <title>Whole genome shotgun sequence of Streptomyces cacaoi subsp. cacaoi NBRC 12748.</title>
        <authorList>
            <person name="Hosoyama A."/>
            <person name="Uohara A."/>
            <person name="Ohji S."/>
            <person name="Ichikawa N."/>
        </authorList>
    </citation>
    <scope>NUCLEOTIDE SEQUENCE [LARGE SCALE GENOMIC DNA]</scope>
    <source>
        <strain evidence="4 5">NBRC 12748</strain>
    </source>
</reference>
<dbReference type="InterPro" id="IPR002347">
    <property type="entry name" value="SDR_fam"/>
</dbReference>
<name>A0A4Y3R7P4_STRCI</name>
<dbReference type="AlphaFoldDB" id="A0A4Y3R7P4"/>
<dbReference type="SMART" id="SM00822">
    <property type="entry name" value="PKS_KR"/>
    <property type="match status" value="1"/>
</dbReference>
<dbReference type="Gene3D" id="3.40.50.720">
    <property type="entry name" value="NAD(P)-binding Rossmann-like Domain"/>
    <property type="match status" value="1"/>
</dbReference>
<comment type="caution">
    <text evidence="4">The sequence shown here is derived from an EMBL/GenBank/DDBJ whole genome shotgun (WGS) entry which is preliminary data.</text>
</comment>
<dbReference type="PROSITE" id="PS00061">
    <property type="entry name" value="ADH_SHORT"/>
    <property type="match status" value="1"/>
</dbReference>